<dbReference type="EMBL" id="AMCI01000941">
    <property type="protein sequence ID" value="EJX07206.1"/>
    <property type="molecule type" value="Genomic_DNA"/>
</dbReference>
<name>J9D3H7_9ZZZZ</name>
<protein>
    <submittedName>
        <fullName evidence="1">Uncharacterized protein</fullName>
    </submittedName>
</protein>
<sequence>MNMIKDKITSTTSIYPIRLSVYFAIFIPRFLQDGDLLPLSHWAAARVILCIIGNPFRKERSQKSRIVKTDFQRYTGRKHPYRRLVKQCGCKL</sequence>
<reference evidence="1" key="1">
    <citation type="journal article" date="2012" name="PLoS ONE">
        <title>Gene sets for utilization of primary and secondary nutrition supplies in the distal gut of endangered iberian lynx.</title>
        <authorList>
            <person name="Alcaide M."/>
            <person name="Messina E."/>
            <person name="Richter M."/>
            <person name="Bargiela R."/>
            <person name="Peplies J."/>
            <person name="Huws S.A."/>
            <person name="Newbold C.J."/>
            <person name="Golyshin P.N."/>
            <person name="Simon M.A."/>
            <person name="Lopez G."/>
            <person name="Yakimov M.M."/>
            <person name="Ferrer M."/>
        </authorList>
    </citation>
    <scope>NUCLEOTIDE SEQUENCE</scope>
</reference>
<accession>J9D3H7</accession>
<gene>
    <name evidence="1" type="ORF">EVA_04686</name>
</gene>
<organism evidence="1">
    <name type="scientific">gut metagenome</name>
    <dbReference type="NCBI Taxonomy" id="749906"/>
    <lineage>
        <taxon>unclassified sequences</taxon>
        <taxon>metagenomes</taxon>
        <taxon>organismal metagenomes</taxon>
    </lineage>
</organism>
<evidence type="ECO:0000313" key="1">
    <source>
        <dbReference type="EMBL" id="EJX07206.1"/>
    </source>
</evidence>
<proteinExistence type="predicted"/>
<comment type="caution">
    <text evidence="1">The sequence shown here is derived from an EMBL/GenBank/DDBJ whole genome shotgun (WGS) entry which is preliminary data.</text>
</comment>
<dbReference type="AlphaFoldDB" id="J9D3H7"/>